<keyword evidence="2" id="KW-1185">Reference proteome</keyword>
<evidence type="ECO:0000313" key="1">
    <source>
        <dbReference type="EMBL" id="POY38743.1"/>
    </source>
</evidence>
<organism evidence="1 2">
    <name type="scientific">Flavobacterium alvei</name>
    <dbReference type="NCBI Taxonomy" id="2080416"/>
    <lineage>
        <taxon>Bacteria</taxon>
        <taxon>Pseudomonadati</taxon>
        <taxon>Bacteroidota</taxon>
        <taxon>Flavobacteriia</taxon>
        <taxon>Flavobacteriales</taxon>
        <taxon>Flavobacteriaceae</taxon>
        <taxon>Flavobacterium</taxon>
    </lineage>
</organism>
<name>A0A2S5A9E5_9FLAO</name>
<protein>
    <submittedName>
        <fullName evidence="1">Uncharacterized protein</fullName>
    </submittedName>
</protein>
<reference evidence="1 2" key="1">
    <citation type="submission" date="2018-01" db="EMBL/GenBank/DDBJ databases">
        <authorList>
            <person name="Gaut B.S."/>
            <person name="Morton B.R."/>
            <person name="Clegg M.T."/>
            <person name="Duvall M.R."/>
        </authorList>
    </citation>
    <scope>NUCLEOTIDE SEQUENCE [LARGE SCALE GENOMIC DNA]</scope>
    <source>
        <strain evidence="1 2">HR-AY</strain>
    </source>
</reference>
<comment type="caution">
    <text evidence="1">The sequence shown here is derived from an EMBL/GenBank/DDBJ whole genome shotgun (WGS) entry which is preliminary data.</text>
</comment>
<sequence length="88" mass="10584">MNIIDKINNKKDLIISELYQWSETFNPENIIYNVNNIDEEDENEMHQSYNSVKSLAEKLEKNDCNEKDYENIIFHIDQINYNKTIIKL</sequence>
<dbReference type="EMBL" id="PQVG01000006">
    <property type="protein sequence ID" value="POY38743.1"/>
    <property type="molecule type" value="Genomic_DNA"/>
</dbReference>
<gene>
    <name evidence="1" type="ORF">C3L50_11430</name>
</gene>
<dbReference type="RefSeq" id="WP_103806317.1">
    <property type="nucleotide sequence ID" value="NZ_PQVG01000006.1"/>
</dbReference>
<accession>A0A2S5A9E5</accession>
<evidence type="ECO:0000313" key="2">
    <source>
        <dbReference type="Proteomes" id="UP000237310"/>
    </source>
</evidence>
<dbReference type="AlphaFoldDB" id="A0A2S5A9E5"/>
<proteinExistence type="predicted"/>
<dbReference type="Proteomes" id="UP000237310">
    <property type="component" value="Unassembled WGS sequence"/>
</dbReference>